<feature type="domain" description="Ig-like" evidence="13">
    <location>
        <begin position="148"/>
        <end position="237"/>
    </location>
</feature>
<proteinExistence type="predicted"/>
<organism evidence="14 15">
    <name type="scientific">Megalops atlanticus</name>
    <name type="common">Tarpon</name>
    <name type="synonym">Clupea gigantea</name>
    <dbReference type="NCBI Taxonomy" id="7932"/>
    <lineage>
        <taxon>Eukaryota</taxon>
        <taxon>Metazoa</taxon>
        <taxon>Chordata</taxon>
        <taxon>Craniata</taxon>
        <taxon>Vertebrata</taxon>
        <taxon>Euteleostomi</taxon>
        <taxon>Actinopterygii</taxon>
        <taxon>Neopterygii</taxon>
        <taxon>Teleostei</taxon>
        <taxon>Elopiformes</taxon>
        <taxon>Megalopidae</taxon>
        <taxon>Megalops</taxon>
    </lineage>
</organism>
<dbReference type="PANTHER" id="PTHR44888:SF1">
    <property type="entry name" value="HEPACAM FAMILY MEMBER 2"/>
    <property type="match status" value="1"/>
</dbReference>
<dbReference type="Pfam" id="PF13927">
    <property type="entry name" value="Ig_3"/>
    <property type="match status" value="1"/>
</dbReference>
<dbReference type="PANTHER" id="PTHR44888">
    <property type="entry name" value="HEPACAM FAMILY MEMBER 2-RELATED"/>
    <property type="match status" value="1"/>
</dbReference>
<dbReference type="InterPro" id="IPR003599">
    <property type="entry name" value="Ig_sub"/>
</dbReference>
<keyword evidence="6 12" id="KW-0472">Membrane</keyword>
<keyword evidence="3 12" id="KW-0812">Transmembrane</keyword>
<feature type="domain" description="Ig-like" evidence="13">
    <location>
        <begin position="242"/>
        <end position="331"/>
    </location>
</feature>
<dbReference type="Gene3D" id="2.60.40.10">
    <property type="entry name" value="Immunoglobulins"/>
    <property type="match status" value="3"/>
</dbReference>
<sequence>MEPVGRAAFLLSYAVIFLLIGTDSTLVRAPRVLHGVYGQPLLLPVEHLFRVEDMAEVQGYWLFRRRAHDFTQLVTFMNNKSIVEMEAKMNNRFSFHPPNASLLINRLDESMEGDYKLVISVIFPSRAGMVKDNDNLVHVTVDVPVSTPVIEMSPASEVVEDRDSVMLRCSAENGTRVVYEWYRNGSPSRAGGRLSNSSAPDGSVLTISPVRKEDIGDYTCAAKNNVSLKTSLPVPLSVFYGPYNLAVSSDQGLRTGAVFTVNPGELVFFDCSADSNPPNSCAWISETNNDTEVITTGRRSEVVAYKLAHTEEYVCRAFNNITQKQDETRFTLVVASWGAGKEKHFQEGSFVSPLAAIAVSSLLIIGCMLLVMLRKTCHPHRVIMKIYNRPLTEQKGPHLSGHEDATEDFGIYEFVSIPGKAESTQASSKSLVRLDSVQDLHTTIYDVIRHIPETPTQSLLK</sequence>
<keyword evidence="9" id="KW-0131">Cell cycle</keyword>
<dbReference type="GO" id="GO:0005737">
    <property type="term" value="C:cytoplasm"/>
    <property type="evidence" value="ECO:0007669"/>
    <property type="project" value="UniProtKB-SubCell"/>
</dbReference>
<dbReference type="SMART" id="SM00408">
    <property type="entry name" value="IGc2"/>
    <property type="match status" value="2"/>
</dbReference>
<reference evidence="14" key="1">
    <citation type="submission" date="2021-01" db="EMBL/GenBank/DDBJ databases">
        <authorList>
            <person name="Zahm M."/>
            <person name="Roques C."/>
            <person name="Cabau C."/>
            <person name="Klopp C."/>
            <person name="Donnadieu C."/>
            <person name="Jouanno E."/>
            <person name="Lampietro C."/>
            <person name="Louis A."/>
            <person name="Herpin A."/>
            <person name="Echchiki A."/>
            <person name="Berthelot C."/>
            <person name="Parey E."/>
            <person name="Roest-Crollius H."/>
            <person name="Braasch I."/>
            <person name="Postlethwait J."/>
            <person name="Bobe J."/>
            <person name="Montfort J."/>
            <person name="Bouchez O."/>
            <person name="Begum T."/>
            <person name="Mejri S."/>
            <person name="Adams A."/>
            <person name="Chen W.-J."/>
            <person name="Guiguen Y."/>
        </authorList>
    </citation>
    <scope>NUCLEOTIDE SEQUENCE</scope>
    <source>
        <strain evidence="14">YG-15Mar2019-1</strain>
        <tissue evidence="14">Brain</tissue>
    </source>
</reference>
<evidence type="ECO:0000256" key="1">
    <source>
        <dbReference type="ARBA" id="ARBA00004496"/>
    </source>
</evidence>
<evidence type="ECO:0000256" key="9">
    <source>
        <dbReference type="ARBA" id="ARBA00023306"/>
    </source>
</evidence>
<dbReference type="InterPro" id="IPR036179">
    <property type="entry name" value="Ig-like_dom_sf"/>
</dbReference>
<keyword evidence="4" id="KW-0732">Signal</keyword>
<keyword evidence="2" id="KW-0963">Cytoplasm</keyword>
<accession>A0A9D3PG02</accession>
<name>A0A9D3PG02_MEGAT</name>
<keyword evidence="10" id="KW-0393">Immunoglobulin domain</keyword>
<comment type="caution">
    <text evidence="14">The sequence shown here is derived from an EMBL/GenBank/DDBJ whole genome shotgun (WGS) entry which is preliminary data.</text>
</comment>
<dbReference type="SMART" id="SM00409">
    <property type="entry name" value="IG"/>
    <property type="match status" value="3"/>
</dbReference>
<dbReference type="InterPro" id="IPR003598">
    <property type="entry name" value="Ig_sub2"/>
</dbReference>
<dbReference type="GO" id="GO:0012505">
    <property type="term" value="C:endomembrane system"/>
    <property type="evidence" value="ECO:0007669"/>
    <property type="project" value="UniProtKB-SubCell"/>
</dbReference>
<dbReference type="EMBL" id="JAFDVH010000021">
    <property type="protein sequence ID" value="KAG7458197.1"/>
    <property type="molecule type" value="Genomic_DNA"/>
</dbReference>
<dbReference type="SUPFAM" id="SSF48726">
    <property type="entry name" value="Immunoglobulin"/>
    <property type="match status" value="2"/>
</dbReference>
<dbReference type="Proteomes" id="UP001046870">
    <property type="component" value="Chromosome 21"/>
</dbReference>
<dbReference type="InterPro" id="IPR052280">
    <property type="entry name" value="HEPACAM_domain"/>
</dbReference>
<evidence type="ECO:0000256" key="7">
    <source>
        <dbReference type="ARBA" id="ARBA00023157"/>
    </source>
</evidence>
<keyword evidence="15" id="KW-1185">Reference proteome</keyword>
<evidence type="ECO:0000259" key="13">
    <source>
        <dbReference type="PROSITE" id="PS50835"/>
    </source>
</evidence>
<evidence type="ECO:0000256" key="4">
    <source>
        <dbReference type="ARBA" id="ARBA00022729"/>
    </source>
</evidence>
<keyword evidence="7" id="KW-1015">Disulfide bond</keyword>
<dbReference type="OrthoDB" id="9872799at2759"/>
<evidence type="ECO:0000256" key="8">
    <source>
        <dbReference type="ARBA" id="ARBA00023180"/>
    </source>
</evidence>
<evidence type="ECO:0000256" key="11">
    <source>
        <dbReference type="ARBA" id="ARBA00046288"/>
    </source>
</evidence>
<evidence type="ECO:0000313" key="15">
    <source>
        <dbReference type="Proteomes" id="UP001046870"/>
    </source>
</evidence>
<evidence type="ECO:0000256" key="12">
    <source>
        <dbReference type="SAM" id="Phobius"/>
    </source>
</evidence>
<dbReference type="InterPro" id="IPR007110">
    <property type="entry name" value="Ig-like_dom"/>
</dbReference>
<evidence type="ECO:0000313" key="14">
    <source>
        <dbReference type="EMBL" id="KAG7458197.1"/>
    </source>
</evidence>
<keyword evidence="8" id="KW-0325">Glycoprotein</keyword>
<keyword evidence="5 12" id="KW-1133">Transmembrane helix</keyword>
<evidence type="ECO:0000256" key="10">
    <source>
        <dbReference type="ARBA" id="ARBA00023319"/>
    </source>
</evidence>
<dbReference type="InterPro" id="IPR013783">
    <property type="entry name" value="Ig-like_fold"/>
</dbReference>
<evidence type="ECO:0000256" key="2">
    <source>
        <dbReference type="ARBA" id="ARBA00022490"/>
    </source>
</evidence>
<evidence type="ECO:0000256" key="5">
    <source>
        <dbReference type="ARBA" id="ARBA00022989"/>
    </source>
</evidence>
<gene>
    <name evidence="14" type="ORF">MATL_G00235530</name>
</gene>
<protein>
    <recommendedName>
        <fullName evidence="13">Ig-like domain-containing protein</fullName>
    </recommendedName>
</protein>
<comment type="subcellular location">
    <subcellularLocation>
        <location evidence="1">Cytoplasm</location>
    </subcellularLocation>
    <subcellularLocation>
        <location evidence="11">Endomembrane system</location>
        <topology evidence="11">Single-pass type I membrane protein</topology>
    </subcellularLocation>
</comment>
<feature type="transmembrane region" description="Helical" evidence="12">
    <location>
        <begin position="350"/>
        <end position="373"/>
    </location>
</feature>
<dbReference type="PROSITE" id="PS50835">
    <property type="entry name" value="IG_LIKE"/>
    <property type="match status" value="2"/>
</dbReference>
<evidence type="ECO:0000256" key="3">
    <source>
        <dbReference type="ARBA" id="ARBA00022692"/>
    </source>
</evidence>
<evidence type="ECO:0000256" key="6">
    <source>
        <dbReference type="ARBA" id="ARBA00023136"/>
    </source>
</evidence>
<dbReference type="AlphaFoldDB" id="A0A9D3PG02"/>